<dbReference type="AlphaFoldDB" id="A0A917KC35"/>
<sequence>MSLHVHGTIVTQYGVAANNRGETEGNVTTLQKILWKGMNHTTVSAEAIRYAIRLWWQRRYEDGDMLCETNRVWVPDKGSAGDYEIKDQSFSPERFIDDDVMGYMDAKAAKSENGESETRGRAKGTTTARRGPLEVSRAVSLDPYNGEVTFNARGGSKSETSLYATEVHATRYQYSFSLTPSALKVPQRVVKVIEAVSSLSEVGGNHGRFLYDFSPSVAIFRITQDPAPRILYVAEPAKDGEGVSLHTLLRRMETGDIHPSEVVVGGDALMEAEVDRLVRYGAAVYAGVRMAADEVISRLKDELTS</sequence>
<accession>A0A917KC35</accession>
<dbReference type="NCBIfam" id="TIGR02585">
    <property type="entry name" value="cas_Cst2_DevR"/>
    <property type="match status" value="1"/>
</dbReference>
<dbReference type="Pfam" id="PF01905">
    <property type="entry name" value="DevR"/>
    <property type="match status" value="1"/>
</dbReference>
<dbReference type="InterPro" id="IPR016581">
    <property type="entry name" value="Cas7/Cst2/DevR_bac"/>
</dbReference>
<dbReference type="EMBL" id="BMOY01000023">
    <property type="protein sequence ID" value="GGJ07661.1"/>
    <property type="molecule type" value="Genomic_DNA"/>
</dbReference>
<evidence type="ECO:0000313" key="4">
    <source>
        <dbReference type="EMBL" id="GGJ07661.1"/>
    </source>
</evidence>
<feature type="region of interest" description="Disordered" evidence="3">
    <location>
        <begin position="108"/>
        <end position="129"/>
    </location>
</feature>
<comment type="caution">
    <text evidence="4">The sequence shown here is derived from an EMBL/GenBank/DDBJ whole genome shotgun (WGS) entry which is preliminary data.</text>
</comment>
<comment type="function">
    <text evidence="2">CRISPR (clustered regularly interspaced short palindromic repeat) is an adaptive immune system that provides protection against mobile genetic elements (viruses, transposable elements and conjugative plasmids). CRISPR clusters contain spacers, sequences complementary to antecedent mobile elements, and target invading nucleic acids. CRISPR clusters are transcribed and processed into CRISPR RNA (crRNA).</text>
</comment>
<evidence type="ECO:0000313" key="5">
    <source>
        <dbReference type="Proteomes" id="UP000637695"/>
    </source>
</evidence>
<gene>
    <name evidence="4" type="ORF">GCM10010885_15940</name>
</gene>
<dbReference type="PIRSF" id="PIRSF011362">
    <property type="entry name" value="Fruiting_body_devlp_DevR"/>
    <property type="match status" value="1"/>
</dbReference>
<dbReference type="InterPro" id="IPR010154">
    <property type="entry name" value="CRISPR-assoc_Cas7/Cst2/DevR"/>
</dbReference>
<dbReference type="InterPro" id="IPR013414">
    <property type="entry name" value="Cas7/Cst2/DevR_sub_I-B/Tneap"/>
</dbReference>
<reference evidence="4" key="2">
    <citation type="submission" date="2020-09" db="EMBL/GenBank/DDBJ databases">
        <authorList>
            <person name="Sun Q."/>
            <person name="Ohkuma M."/>
        </authorList>
    </citation>
    <scope>NUCLEOTIDE SEQUENCE</scope>
    <source>
        <strain evidence="4">JCM 18487</strain>
    </source>
</reference>
<organism evidence="4 5">
    <name type="scientific">Alicyclobacillus cellulosilyticus</name>
    <dbReference type="NCBI Taxonomy" id="1003997"/>
    <lineage>
        <taxon>Bacteria</taxon>
        <taxon>Bacillati</taxon>
        <taxon>Bacillota</taxon>
        <taxon>Bacilli</taxon>
        <taxon>Bacillales</taxon>
        <taxon>Alicyclobacillaceae</taxon>
        <taxon>Alicyclobacillus</taxon>
    </lineage>
</organism>
<dbReference type="RefSeq" id="WP_188882295.1">
    <property type="nucleotide sequence ID" value="NZ_BMOY01000023.1"/>
</dbReference>
<feature type="compositionally biased region" description="Basic and acidic residues" evidence="3">
    <location>
        <begin position="108"/>
        <end position="120"/>
    </location>
</feature>
<dbReference type="NCBIfam" id="TIGR01875">
    <property type="entry name" value="cas_MJ0381"/>
    <property type="match status" value="1"/>
</dbReference>
<reference evidence="4" key="1">
    <citation type="journal article" date="2014" name="Int. J. Syst. Evol. Microbiol.">
        <title>Complete genome sequence of Corynebacterium casei LMG S-19264T (=DSM 44701T), isolated from a smear-ripened cheese.</title>
        <authorList>
            <consortium name="US DOE Joint Genome Institute (JGI-PGF)"/>
            <person name="Walter F."/>
            <person name="Albersmeier A."/>
            <person name="Kalinowski J."/>
            <person name="Ruckert C."/>
        </authorList>
    </citation>
    <scope>NUCLEOTIDE SEQUENCE</scope>
    <source>
        <strain evidence="4">JCM 18487</strain>
    </source>
</reference>
<protein>
    <submittedName>
        <fullName evidence="4">Type I-B CRISPR-associated protein Cas7/Cst2/DevR</fullName>
    </submittedName>
</protein>
<name>A0A917KC35_9BACL</name>
<evidence type="ECO:0000256" key="3">
    <source>
        <dbReference type="SAM" id="MobiDB-lite"/>
    </source>
</evidence>
<proteinExistence type="predicted"/>
<dbReference type="GO" id="GO:0051607">
    <property type="term" value="P:defense response to virus"/>
    <property type="evidence" value="ECO:0007669"/>
    <property type="project" value="UniProtKB-KW"/>
</dbReference>
<evidence type="ECO:0000256" key="2">
    <source>
        <dbReference type="ARBA" id="ARBA00025626"/>
    </source>
</evidence>
<keyword evidence="1" id="KW-0051">Antiviral defense</keyword>
<keyword evidence="5" id="KW-1185">Reference proteome</keyword>
<evidence type="ECO:0000256" key="1">
    <source>
        <dbReference type="ARBA" id="ARBA00023118"/>
    </source>
</evidence>
<dbReference type="Proteomes" id="UP000637695">
    <property type="component" value="Unassembled WGS sequence"/>
</dbReference>